<keyword evidence="10" id="KW-1185">Reference proteome</keyword>
<organism evidence="9 10">
    <name type="scientific">Striga asiatica</name>
    <name type="common">Asiatic witchweed</name>
    <name type="synonym">Buchnera asiatica</name>
    <dbReference type="NCBI Taxonomy" id="4170"/>
    <lineage>
        <taxon>Eukaryota</taxon>
        <taxon>Viridiplantae</taxon>
        <taxon>Streptophyta</taxon>
        <taxon>Embryophyta</taxon>
        <taxon>Tracheophyta</taxon>
        <taxon>Spermatophyta</taxon>
        <taxon>Magnoliopsida</taxon>
        <taxon>eudicotyledons</taxon>
        <taxon>Gunneridae</taxon>
        <taxon>Pentapetalae</taxon>
        <taxon>asterids</taxon>
        <taxon>lamiids</taxon>
        <taxon>Lamiales</taxon>
        <taxon>Orobanchaceae</taxon>
        <taxon>Buchnereae</taxon>
        <taxon>Striga</taxon>
    </lineage>
</organism>
<sequence>MAKRICKRNICLQAISQNLGSEKESLVSRGQEVKQIAHDENYTRHSRDMRAALFLPNPELSMNVTQPEISQPVVQFPYAYADPYFGGLYTAYAPHNMIQILSSILLSLIMLDKIQPQVMVAAPGRIPLPAADIPEDGPIYVNAKQYHGILRRRQIRAKLEAQNKLVKNRKPYLHESRHHHAVNRIRGSGGRFLSIKKTCEPTTGPGPDLPSPFIGEKTNVSNCNGPDRYSVGPSTGEDGTKRVAAANGGVAYGGNRHYSSVGSTWHGNSSLAT</sequence>
<dbReference type="InterPro" id="IPR018362">
    <property type="entry name" value="CCAAT-binding_factor_CS"/>
</dbReference>
<evidence type="ECO:0000313" key="10">
    <source>
        <dbReference type="Proteomes" id="UP000325081"/>
    </source>
</evidence>
<dbReference type="GO" id="GO:0003700">
    <property type="term" value="F:DNA-binding transcription factor activity"/>
    <property type="evidence" value="ECO:0007669"/>
    <property type="project" value="UniProtKB-UniRule"/>
</dbReference>
<comment type="function">
    <text evidence="8">Component of the sequence-specific heterotrimeric transcription factor (NF-Y) which specifically recognizes a 5'-CCAAT-3' box motif found in the promoters of its target genes.</text>
</comment>
<dbReference type="AlphaFoldDB" id="A0A5A7RIE1"/>
<dbReference type="OrthoDB" id="1097733at2759"/>
<evidence type="ECO:0000256" key="3">
    <source>
        <dbReference type="ARBA" id="ARBA00023125"/>
    </source>
</evidence>
<comment type="similarity">
    <text evidence="8">Belongs to the NFYA/HAP2 subunit family.</text>
</comment>
<reference evidence="10" key="1">
    <citation type="journal article" date="2019" name="Curr. Biol.">
        <title>Genome Sequence of Striga asiatica Provides Insight into the Evolution of Plant Parasitism.</title>
        <authorList>
            <person name="Yoshida S."/>
            <person name="Kim S."/>
            <person name="Wafula E.K."/>
            <person name="Tanskanen J."/>
            <person name="Kim Y.M."/>
            <person name="Honaas L."/>
            <person name="Yang Z."/>
            <person name="Spallek T."/>
            <person name="Conn C.E."/>
            <person name="Ichihashi Y."/>
            <person name="Cheong K."/>
            <person name="Cui S."/>
            <person name="Der J.P."/>
            <person name="Gundlach H."/>
            <person name="Jiao Y."/>
            <person name="Hori C."/>
            <person name="Ishida J.K."/>
            <person name="Kasahara H."/>
            <person name="Kiba T."/>
            <person name="Kim M.S."/>
            <person name="Koo N."/>
            <person name="Laohavisit A."/>
            <person name="Lee Y.H."/>
            <person name="Lumba S."/>
            <person name="McCourt P."/>
            <person name="Mortimer J.C."/>
            <person name="Mutuku J.M."/>
            <person name="Nomura T."/>
            <person name="Sasaki-Sekimoto Y."/>
            <person name="Seto Y."/>
            <person name="Wang Y."/>
            <person name="Wakatake T."/>
            <person name="Sakakibara H."/>
            <person name="Demura T."/>
            <person name="Yamaguchi S."/>
            <person name="Yoneyama K."/>
            <person name="Manabe R.I."/>
            <person name="Nelson D.C."/>
            <person name="Schulman A.H."/>
            <person name="Timko M.P."/>
            <person name="dePamphilis C.W."/>
            <person name="Choi D."/>
            <person name="Shirasu K."/>
        </authorList>
    </citation>
    <scope>NUCLEOTIDE SEQUENCE [LARGE SCALE GENOMIC DNA]</scope>
    <source>
        <strain evidence="10">cv. UVA1</strain>
    </source>
</reference>
<dbReference type="Pfam" id="PF02045">
    <property type="entry name" value="CBFB_NFYA"/>
    <property type="match status" value="1"/>
</dbReference>
<dbReference type="EMBL" id="BKCP01012848">
    <property type="protein sequence ID" value="GER56924.1"/>
    <property type="molecule type" value="Genomic_DNA"/>
</dbReference>
<dbReference type="PROSITE" id="PS00686">
    <property type="entry name" value="NFYA_HAP2_1"/>
    <property type="match status" value="1"/>
</dbReference>
<dbReference type="Gene3D" id="6.10.250.2430">
    <property type="match status" value="1"/>
</dbReference>
<accession>A0A5A7RIE1</accession>
<name>A0A5A7RIE1_STRAF</name>
<keyword evidence="6 8" id="KW-0539">Nucleus</keyword>
<protein>
    <recommendedName>
        <fullName evidence="8">Nuclear transcription factor Y subunit</fullName>
    </recommendedName>
</protein>
<dbReference type="Proteomes" id="UP000325081">
    <property type="component" value="Unassembled WGS sequence"/>
</dbReference>
<evidence type="ECO:0000256" key="5">
    <source>
        <dbReference type="ARBA" id="ARBA00023163"/>
    </source>
</evidence>
<dbReference type="GO" id="GO:0016602">
    <property type="term" value="C:CCAAT-binding factor complex"/>
    <property type="evidence" value="ECO:0007669"/>
    <property type="project" value="InterPro"/>
</dbReference>
<gene>
    <name evidence="9" type="ORF">STAS_34682</name>
</gene>
<comment type="subunit">
    <text evidence="7">Heterotrimeric transcription factor composed of three components, NF-YA, NF-YB and NF-YC. NF-YB and NF-YC must interact and dimerize for NF-YA association and DNA binding.</text>
</comment>
<dbReference type="InterPro" id="IPR001289">
    <property type="entry name" value="NFYA"/>
</dbReference>
<dbReference type="PRINTS" id="PR00616">
    <property type="entry name" value="CCAATSUBUNTB"/>
</dbReference>
<keyword evidence="4" id="KW-0010">Activator</keyword>
<evidence type="ECO:0000256" key="8">
    <source>
        <dbReference type="RuleBase" id="RU367155"/>
    </source>
</evidence>
<dbReference type="PANTHER" id="PTHR12632">
    <property type="entry name" value="TRANSCRIPTION FACTOR NF-Y ALPHA-RELATED"/>
    <property type="match status" value="1"/>
</dbReference>
<evidence type="ECO:0000313" key="9">
    <source>
        <dbReference type="EMBL" id="GER56924.1"/>
    </source>
</evidence>
<evidence type="ECO:0000256" key="6">
    <source>
        <dbReference type="ARBA" id="ARBA00023242"/>
    </source>
</evidence>
<proteinExistence type="inferred from homology"/>
<evidence type="ECO:0000256" key="1">
    <source>
        <dbReference type="ARBA" id="ARBA00004123"/>
    </source>
</evidence>
<evidence type="ECO:0000256" key="2">
    <source>
        <dbReference type="ARBA" id="ARBA00023015"/>
    </source>
</evidence>
<dbReference type="PROSITE" id="PS51152">
    <property type="entry name" value="NFYA_HAP2_2"/>
    <property type="match status" value="1"/>
</dbReference>
<evidence type="ECO:0000256" key="7">
    <source>
        <dbReference type="ARBA" id="ARBA00025911"/>
    </source>
</evidence>
<keyword evidence="5 8" id="KW-0804">Transcription</keyword>
<evidence type="ECO:0000256" key="4">
    <source>
        <dbReference type="ARBA" id="ARBA00023159"/>
    </source>
</evidence>
<dbReference type="SMART" id="SM00521">
    <property type="entry name" value="CBF"/>
    <property type="match status" value="1"/>
</dbReference>
<comment type="subcellular location">
    <subcellularLocation>
        <location evidence="1 8">Nucleus</location>
    </subcellularLocation>
</comment>
<keyword evidence="2 8" id="KW-0805">Transcription regulation</keyword>
<comment type="caution">
    <text evidence="9">The sequence shown here is derived from an EMBL/GenBank/DDBJ whole genome shotgun (WGS) entry which is preliminary data.</text>
</comment>
<keyword evidence="3 8" id="KW-0238">DNA-binding</keyword>
<dbReference type="GO" id="GO:0003677">
    <property type="term" value="F:DNA binding"/>
    <property type="evidence" value="ECO:0007669"/>
    <property type="project" value="UniProtKB-KW"/>
</dbReference>